<evidence type="ECO:0000313" key="4">
    <source>
        <dbReference type="Proteomes" id="UP001318860"/>
    </source>
</evidence>
<feature type="coiled-coil region" evidence="1">
    <location>
        <begin position="58"/>
        <end position="85"/>
    </location>
</feature>
<keyword evidence="4" id="KW-1185">Reference proteome</keyword>
<accession>A0ABR0UX08</accession>
<feature type="transmembrane region" description="Helical" evidence="2">
    <location>
        <begin position="81"/>
        <end position="99"/>
    </location>
</feature>
<dbReference type="EMBL" id="JABTTQ020001998">
    <property type="protein sequence ID" value="KAK6126796.1"/>
    <property type="molecule type" value="Genomic_DNA"/>
</dbReference>
<dbReference type="Proteomes" id="UP001318860">
    <property type="component" value="Unassembled WGS sequence"/>
</dbReference>
<keyword evidence="2" id="KW-1133">Transmembrane helix</keyword>
<reference evidence="3 4" key="1">
    <citation type="journal article" date="2021" name="Comput. Struct. Biotechnol. J.">
        <title>De novo genome assembly of the potent medicinal plant Rehmannia glutinosa using nanopore technology.</title>
        <authorList>
            <person name="Ma L."/>
            <person name="Dong C."/>
            <person name="Song C."/>
            <person name="Wang X."/>
            <person name="Zheng X."/>
            <person name="Niu Y."/>
            <person name="Chen S."/>
            <person name="Feng W."/>
        </authorList>
    </citation>
    <scope>NUCLEOTIDE SEQUENCE [LARGE SCALE GENOMIC DNA]</scope>
    <source>
        <strain evidence="3">DH-2019</strain>
    </source>
</reference>
<evidence type="ECO:0000256" key="2">
    <source>
        <dbReference type="SAM" id="Phobius"/>
    </source>
</evidence>
<gene>
    <name evidence="3" type="ORF">DH2020_039461</name>
</gene>
<comment type="caution">
    <text evidence="3">The sequence shown here is derived from an EMBL/GenBank/DDBJ whole genome shotgun (WGS) entry which is preliminary data.</text>
</comment>
<keyword evidence="2" id="KW-0812">Transmembrane</keyword>
<proteinExistence type="predicted"/>
<keyword evidence="1" id="KW-0175">Coiled coil</keyword>
<keyword evidence="2" id="KW-0472">Membrane</keyword>
<evidence type="ECO:0000313" key="3">
    <source>
        <dbReference type="EMBL" id="KAK6126796.1"/>
    </source>
</evidence>
<name>A0ABR0UX08_REHGL</name>
<dbReference type="PANTHER" id="PTHR33248">
    <property type="entry name" value="ZINC ION-BINDING PROTEIN"/>
    <property type="match status" value="1"/>
</dbReference>
<protein>
    <submittedName>
        <fullName evidence="3">Uncharacterized protein</fullName>
    </submittedName>
</protein>
<organism evidence="3 4">
    <name type="scientific">Rehmannia glutinosa</name>
    <name type="common">Chinese foxglove</name>
    <dbReference type="NCBI Taxonomy" id="99300"/>
    <lineage>
        <taxon>Eukaryota</taxon>
        <taxon>Viridiplantae</taxon>
        <taxon>Streptophyta</taxon>
        <taxon>Embryophyta</taxon>
        <taxon>Tracheophyta</taxon>
        <taxon>Spermatophyta</taxon>
        <taxon>Magnoliopsida</taxon>
        <taxon>eudicotyledons</taxon>
        <taxon>Gunneridae</taxon>
        <taxon>Pentapetalae</taxon>
        <taxon>asterids</taxon>
        <taxon>lamiids</taxon>
        <taxon>Lamiales</taxon>
        <taxon>Orobanchaceae</taxon>
        <taxon>Rehmannieae</taxon>
        <taxon>Rehmannia</taxon>
    </lineage>
</organism>
<evidence type="ECO:0000256" key="1">
    <source>
        <dbReference type="SAM" id="Coils"/>
    </source>
</evidence>
<sequence length="116" mass="13381">MSYVTGEDVCHCGTLAVIRTSWTTNNPGRRFQSCRQFDAIIPGLLKRINDMCKELEKMELNEQKISGMEHEIEKLKRKNRMLVNLLVVLPLFVVLYDWSAKALNEIEKVPSLKMIA</sequence>